<dbReference type="PANTHER" id="PTHR43968">
    <property type="match status" value="1"/>
</dbReference>
<sequence>MKYCPYAQRTRLVLQAKNVGHEIVNIDLQEKPEWYSEKNPLMKVPTLEHDGKFMYESLVTCDYLDEAYPEPPLHPKDPWQKGKDRCLLELFGKVTSAMYRVYRAHVKNEEEEIAKAFSDIKEGLIPFETELQLRGTEFFDGETPGMLDYMLWPFGERLPVVELMTSKDLPQNQFSLM</sequence>
<dbReference type="EMBL" id="JAXCGZ010006533">
    <property type="protein sequence ID" value="KAK7079690.1"/>
    <property type="molecule type" value="Genomic_DNA"/>
</dbReference>
<dbReference type="InterPro" id="IPR004045">
    <property type="entry name" value="Glutathione_S-Trfase_N"/>
</dbReference>
<dbReference type="Gene3D" id="3.40.30.10">
    <property type="entry name" value="Glutaredoxin"/>
    <property type="match status" value="1"/>
</dbReference>
<dbReference type="PROSITE" id="PS50404">
    <property type="entry name" value="GST_NTER"/>
    <property type="match status" value="1"/>
</dbReference>
<dbReference type="AlphaFoldDB" id="A0AAN9ABS5"/>
<dbReference type="Pfam" id="PF13417">
    <property type="entry name" value="GST_N_3"/>
    <property type="match status" value="1"/>
</dbReference>
<dbReference type="InterPro" id="IPR036249">
    <property type="entry name" value="Thioredoxin-like_sf"/>
</dbReference>
<keyword evidence="2" id="KW-0560">Oxidoreductase</keyword>
<feature type="non-terminal residue" evidence="5">
    <location>
        <position position="177"/>
    </location>
</feature>
<dbReference type="PRINTS" id="PR01625">
    <property type="entry name" value="GSTRNSFRASEO"/>
</dbReference>
<evidence type="ECO:0000313" key="6">
    <source>
        <dbReference type="Proteomes" id="UP001381693"/>
    </source>
</evidence>
<evidence type="ECO:0000313" key="5">
    <source>
        <dbReference type="EMBL" id="KAK7079690.1"/>
    </source>
</evidence>
<organism evidence="5 6">
    <name type="scientific">Halocaridina rubra</name>
    <name type="common">Hawaiian red shrimp</name>
    <dbReference type="NCBI Taxonomy" id="373956"/>
    <lineage>
        <taxon>Eukaryota</taxon>
        <taxon>Metazoa</taxon>
        <taxon>Ecdysozoa</taxon>
        <taxon>Arthropoda</taxon>
        <taxon>Crustacea</taxon>
        <taxon>Multicrustacea</taxon>
        <taxon>Malacostraca</taxon>
        <taxon>Eumalacostraca</taxon>
        <taxon>Eucarida</taxon>
        <taxon>Decapoda</taxon>
        <taxon>Pleocyemata</taxon>
        <taxon>Caridea</taxon>
        <taxon>Atyoidea</taxon>
        <taxon>Atyidae</taxon>
        <taxon>Halocaridina</taxon>
    </lineage>
</organism>
<dbReference type="PANTHER" id="PTHR43968:SF6">
    <property type="entry name" value="GLUTATHIONE S-TRANSFERASE OMEGA"/>
    <property type="match status" value="1"/>
</dbReference>
<keyword evidence="6" id="KW-1185">Reference proteome</keyword>
<dbReference type="InterPro" id="IPR005442">
    <property type="entry name" value="GST_omega"/>
</dbReference>
<protein>
    <submittedName>
        <fullName evidence="5">Glutathione S-transferase omega-1</fullName>
    </submittedName>
</protein>
<dbReference type="SFLD" id="SFLDS00019">
    <property type="entry name" value="Glutathione_Transferase_(cytos"/>
    <property type="match status" value="1"/>
</dbReference>
<dbReference type="Proteomes" id="UP001381693">
    <property type="component" value="Unassembled WGS sequence"/>
</dbReference>
<dbReference type="GO" id="GO:0006749">
    <property type="term" value="P:glutathione metabolic process"/>
    <property type="evidence" value="ECO:0007669"/>
    <property type="project" value="TreeGrafter"/>
</dbReference>
<dbReference type="GO" id="GO:0004364">
    <property type="term" value="F:glutathione transferase activity"/>
    <property type="evidence" value="ECO:0007669"/>
    <property type="project" value="InterPro"/>
</dbReference>
<dbReference type="FunFam" id="1.20.1050.10:FF:000009">
    <property type="entry name" value="Glutathione S-transferase omega-1"/>
    <property type="match status" value="1"/>
</dbReference>
<evidence type="ECO:0000259" key="3">
    <source>
        <dbReference type="PROSITE" id="PS50404"/>
    </source>
</evidence>
<feature type="domain" description="GST C-terminal" evidence="4">
    <location>
        <begin position="77"/>
        <end position="177"/>
    </location>
</feature>
<dbReference type="GO" id="GO:0005737">
    <property type="term" value="C:cytoplasm"/>
    <property type="evidence" value="ECO:0007669"/>
    <property type="project" value="InterPro"/>
</dbReference>
<dbReference type="InterPro" id="IPR050983">
    <property type="entry name" value="GST_Omega/HSP26"/>
</dbReference>
<dbReference type="SUPFAM" id="SSF52833">
    <property type="entry name" value="Thioredoxin-like"/>
    <property type="match status" value="1"/>
</dbReference>
<comment type="caution">
    <text evidence="5">The sequence shown here is derived from an EMBL/GenBank/DDBJ whole genome shotgun (WGS) entry which is preliminary data.</text>
</comment>
<feature type="domain" description="GST N-terminal" evidence="3">
    <location>
        <begin position="1"/>
        <end position="72"/>
    </location>
</feature>
<dbReference type="SFLD" id="SFLDG00358">
    <property type="entry name" value="Main_(cytGST)"/>
    <property type="match status" value="1"/>
</dbReference>
<dbReference type="GO" id="GO:0045174">
    <property type="term" value="F:glutathione dehydrogenase (ascorbate) activity"/>
    <property type="evidence" value="ECO:0007669"/>
    <property type="project" value="TreeGrafter"/>
</dbReference>
<evidence type="ECO:0000256" key="1">
    <source>
        <dbReference type="ARBA" id="ARBA00011067"/>
    </source>
</evidence>
<dbReference type="Gene3D" id="1.20.1050.10">
    <property type="match status" value="1"/>
</dbReference>
<dbReference type="InterPro" id="IPR036282">
    <property type="entry name" value="Glutathione-S-Trfase_C_sf"/>
</dbReference>
<dbReference type="PROSITE" id="PS50405">
    <property type="entry name" value="GST_CTER"/>
    <property type="match status" value="1"/>
</dbReference>
<comment type="similarity">
    <text evidence="1">Belongs to the GST superfamily. Omega family.</text>
</comment>
<gene>
    <name evidence="5" type="primary">GSTO1_1</name>
    <name evidence="5" type="ORF">SK128_007042</name>
</gene>
<reference evidence="5 6" key="1">
    <citation type="submission" date="2023-11" db="EMBL/GenBank/DDBJ databases">
        <title>Halocaridina rubra genome assembly.</title>
        <authorList>
            <person name="Smith C."/>
        </authorList>
    </citation>
    <scope>NUCLEOTIDE SEQUENCE [LARGE SCALE GENOMIC DNA]</scope>
    <source>
        <strain evidence="5">EP-1</strain>
        <tissue evidence="5">Whole</tissue>
    </source>
</reference>
<dbReference type="InterPro" id="IPR010987">
    <property type="entry name" value="Glutathione-S-Trfase_C-like"/>
</dbReference>
<evidence type="ECO:0000256" key="2">
    <source>
        <dbReference type="ARBA" id="ARBA00023002"/>
    </source>
</evidence>
<evidence type="ECO:0000259" key="4">
    <source>
        <dbReference type="PROSITE" id="PS50405"/>
    </source>
</evidence>
<name>A0AAN9ABS5_HALRR</name>
<dbReference type="SUPFAM" id="SSF47616">
    <property type="entry name" value="GST C-terminal domain-like"/>
    <property type="match status" value="1"/>
</dbReference>
<dbReference type="FunFam" id="3.40.30.10:FF:000123">
    <property type="entry name" value="Glutathione transferase o1"/>
    <property type="match status" value="1"/>
</dbReference>
<proteinExistence type="inferred from homology"/>
<dbReference type="InterPro" id="IPR040079">
    <property type="entry name" value="Glutathione_S-Trfase"/>
</dbReference>
<accession>A0AAN9ABS5</accession>